<organism evidence="2 3">
    <name type="scientific">Vibrio genomosp. F6 str. FF-238</name>
    <dbReference type="NCBI Taxonomy" id="1191298"/>
    <lineage>
        <taxon>Bacteria</taxon>
        <taxon>Pseudomonadati</taxon>
        <taxon>Pseudomonadota</taxon>
        <taxon>Gammaproteobacteria</taxon>
        <taxon>Vibrionales</taxon>
        <taxon>Vibrionaceae</taxon>
        <taxon>Vibrio</taxon>
    </lineage>
</organism>
<keyword evidence="3" id="KW-1185">Reference proteome</keyword>
<evidence type="ECO:0000256" key="1">
    <source>
        <dbReference type="SAM" id="MobiDB-lite"/>
    </source>
</evidence>
<dbReference type="Proteomes" id="UP000094165">
    <property type="component" value="Unassembled WGS sequence"/>
</dbReference>
<reference evidence="2 3" key="1">
    <citation type="journal article" date="2012" name="Science">
        <title>Ecological populations of bacteria act as socially cohesive units of antibiotic production and resistance.</title>
        <authorList>
            <person name="Cordero O.X."/>
            <person name="Wildschutte H."/>
            <person name="Kirkup B."/>
            <person name="Proehl S."/>
            <person name="Ngo L."/>
            <person name="Hussain F."/>
            <person name="Le Roux F."/>
            <person name="Mincer T."/>
            <person name="Polz M.F."/>
        </authorList>
    </citation>
    <scope>NUCLEOTIDE SEQUENCE [LARGE SCALE GENOMIC DNA]</scope>
    <source>
        <strain evidence="2 3">FF-238</strain>
    </source>
</reference>
<dbReference type="AlphaFoldDB" id="A0A1E5D066"/>
<comment type="caution">
    <text evidence="2">The sequence shown here is derived from an EMBL/GenBank/DDBJ whole genome shotgun (WGS) entry which is preliminary data.</text>
</comment>
<protein>
    <submittedName>
        <fullName evidence="2">Uncharacterized protein</fullName>
    </submittedName>
</protein>
<gene>
    <name evidence="2" type="ORF">A130_15400</name>
</gene>
<sequence>MNEEEQYVECCTHGKQQATYVCQHVVESLRDGKPRGFWSAEPEPGNERPDSWCSACEDKVNSDGGEWNDESEAFAGVTLLCGACYDRAKEMNVKN</sequence>
<feature type="region of interest" description="Disordered" evidence="1">
    <location>
        <begin position="33"/>
        <end position="52"/>
    </location>
</feature>
<dbReference type="EMBL" id="AJYW02000109">
    <property type="protein sequence ID" value="OEE76676.1"/>
    <property type="molecule type" value="Genomic_DNA"/>
</dbReference>
<evidence type="ECO:0000313" key="3">
    <source>
        <dbReference type="Proteomes" id="UP000094165"/>
    </source>
</evidence>
<accession>A0A1E5D066</accession>
<evidence type="ECO:0000313" key="2">
    <source>
        <dbReference type="EMBL" id="OEE76676.1"/>
    </source>
</evidence>
<dbReference type="RefSeq" id="WP_017052330.1">
    <property type="nucleotide sequence ID" value="NZ_AJYW02000109.1"/>
</dbReference>
<proteinExistence type="predicted"/>
<name>A0A1E5D066_9VIBR</name>